<gene>
    <name evidence="2" type="ORF">GCM10022405_24410</name>
</gene>
<evidence type="ECO:0000313" key="2">
    <source>
        <dbReference type="EMBL" id="GAA3898226.1"/>
    </source>
</evidence>
<evidence type="ECO:0000313" key="3">
    <source>
        <dbReference type="Proteomes" id="UP001499994"/>
    </source>
</evidence>
<sequence length="82" mass="9172">MMQLTFGQHSFTLDAQDALFVAEAILMQRKQPDIDLPEHRSAQHGVIRLRGNRGGLSRFRARAPVPLSSTTHPAEQCDQTDC</sequence>
<dbReference type="Proteomes" id="UP001499994">
    <property type="component" value="Unassembled WGS sequence"/>
</dbReference>
<protein>
    <submittedName>
        <fullName evidence="2">Uncharacterized protein</fullName>
    </submittedName>
</protein>
<feature type="compositionally biased region" description="Polar residues" evidence="1">
    <location>
        <begin position="67"/>
        <end position="82"/>
    </location>
</feature>
<dbReference type="RefSeq" id="WP_346081328.1">
    <property type="nucleotide sequence ID" value="NZ_BAABDG010000003.1"/>
</dbReference>
<accession>A0ABP7LCW4</accession>
<reference evidence="3" key="1">
    <citation type="journal article" date="2019" name="Int. J. Syst. Evol. Microbiol.">
        <title>The Global Catalogue of Microorganisms (GCM) 10K type strain sequencing project: providing services to taxonomists for standard genome sequencing and annotation.</title>
        <authorList>
            <consortium name="The Broad Institute Genomics Platform"/>
            <consortium name="The Broad Institute Genome Sequencing Center for Infectious Disease"/>
            <person name="Wu L."/>
            <person name="Ma J."/>
        </authorList>
    </citation>
    <scope>NUCLEOTIDE SEQUENCE [LARGE SCALE GENOMIC DNA]</scope>
    <source>
        <strain evidence="3">JCM 17201</strain>
    </source>
</reference>
<feature type="region of interest" description="Disordered" evidence="1">
    <location>
        <begin position="61"/>
        <end position="82"/>
    </location>
</feature>
<proteinExistence type="predicted"/>
<evidence type="ECO:0000256" key="1">
    <source>
        <dbReference type="SAM" id="MobiDB-lite"/>
    </source>
</evidence>
<keyword evidence="3" id="KW-1185">Reference proteome</keyword>
<organism evidence="2 3">
    <name type="scientific">Gibbsiella dentisursi</name>
    <dbReference type="NCBI Taxonomy" id="796890"/>
    <lineage>
        <taxon>Bacteria</taxon>
        <taxon>Pseudomonadati</taxon>
        <taxon>Pseudomonadota</taxon>
        <taxon>Gammaproteobacteria</taxon>
        <taxon>Enterobacterales</taxon>
        <taxon>Yersiniaceae</taxon>
        <taxon>Gibbsiella</taxon>
    </lineage>
</organism>
<name>A0ABP7LCW4_9GAMM</name>
<dbReference type="EMBL" id="BAABDG010000003">
    <property type="protein sequence ID" value="GAA3898226.1"/>
    <property type="molecule type" value="Genomic_DNA"/>
</dbReference>
<comment type="caution">
    <text evidence="2">The sequence shown here is derived from an EMBL/GenBank/DDBJ whole genome shotgun (WGS) entry which is preliminary data.</text>
</comment>